<evidence type="ECO:0000313" key="3">
    <source>
        <dbReference type="EMBL" id="PZP88440.1"/>
    </source>
</evidence>
<dbReference type="Proteomes" id="UP000248606">
    <property type="component" value="Unassembled WGS sequence"/>
</dbReference>
<feature type="domain" description="AB hydrolase-1" evidence="2">
    <location>
        <begin position="119"/>
        <end position="259"/>
    </location>
</feature>
<evidence type="ECO:0000256" key="1">
    <source>
        <dbReference type="SAM" id="SignalP"/>
    </source>
</evidence>
<dbReference type="EMBL" id="QFOZ01000011">
    <property type="protein sequence ID" value="PZP88440.1"/>
    <property type="molecule type" value="Genomic_DNA"/>
</dbReference>
<sequence>MHSKIIRTAAGFFASCAVLTGTVTVAQATPLTDLPTNLPAELPAAGEGFLRTAPNVPVHKASYGPDTSLAQARKAAGVTTGQPWPYADPQNTEIPDPSVYSTVPEIRTPGCKLTKQHPYPVVLVHGTWANAQKWEDLAPFLQQQGYCIFAMNYGFDARSAIYHNAKAGKFATNNIYSSAIELNNYVNKVLKLTGAKKVDLIGHSQAGLVFHLWMHDFRGNLRTKHSITLAGTNHGTTMMGLSAFPVWQFPTLARDLSAILSSAAIQQLVGSPMVRYINSLPDSMPGVRYTAIATKHDMTSTPYDATFLKALPGAVVHNVTVEDVCKPGETLSHNKLTTNKSVQVLILRALQDAQITCAGTQWAR</sequence>
<protein>
    <recommendedName>
        <fullName evidence="2">AB hydrolase-1 domain-containing protein</fullName>
    </recommendedName>
</protein>
<feature type="chain" id="PRO_5015930502" description="AB hydrolase-1 domain-containing protein" evidence="1">
    <location>
        <begin position="29"/>
        <end position="364"/>
    </location>
</feature>
<name>A0A2W5I9P9_9ACTN</name>
<dbReference type="InterPro" id="IPR000073">
    <property type="entry name" value="AB_hydrolase_1"/>
</dbReference>
<dbReference type="RefSeq" id="WP_303678928.1">
    <property type="nucleotide sequence ID" value="NZ_JAPJOB010000005.1"/>
</dbReference>
<proteinExistence type="predicted"/>
<reference evidence="3 4" key="1">
    <citation type="submission" date="2017-08" db="EMBL/GenBank/DDBJ databases">
        <title>Infants hospitalized years apart are colonized by the same room-sourced microbial strains.</title>
        <authorList>
            <person name="Brooks B."/>
            <person name="Olm M.R."/>
            <person name="Firek B.A."/>
            <person name="Baker R."/>
            <person name="Thomas B.C."/>
            <person name="Morowitz M.J."/>
            <person name="Banfield J.F."/>
        </authorList>
    </citation>
    <scope>NUCLEOTIDE SEQUENCE [LARGE SCALE GENOMIC DNA]</scope>
    <source>
        <strain evidence="3">S2_006_000_R1_57</strain>
    </source>
</reference>
<dbReference type="InterPro" id="IPR029058">
    <property type="entry name" value="AB_hydrolase_fold"/>
</dbReference>
<evidence type="ECO:0000313" key="4">
    <source>
        <dbReference type="Proteomes" id="UP000248606"/>
    </source>
</evidence>
<organism evidence="3 4">
    <name type="scientific">Lawsonella clevelandensis</name>
    <dbReference type="NCBI Taxonomy" id="1528099"/>
    <lineage>
        <taxon>Bacteria</taxon>
        <taxon>Bacillati</taxon>
        <taxon>Actinomycetota</taxon>
        <taxon>Actinomycetes</taxon>
        <taxon>Mycobacteriales</taxon>
        <taxon>Lawsonellaceae</taxon>
        <taxon>Lawsonella</taxon>
    </lineage>
</organism>
<dbReference type="GO" id="GO:0003824">
    <property type="term" value="F:catalytic activity"/>
    <property type="evidence" value="ECO:0007669"/>
    <property type="project" value="UniProtKB-ARBA"/>
</dbReference>
<dbReference type="AlphaFoldDB" id="A0A2W5I9P9"/>
<keyword evidence="1" id="KW-0732">Signal</keyword>
<feature type="signal peptide" evidence="1">
    <location>
        <begin position="1"/>
        <end position="28"/>
    </location>
</feature>
<dbReference type="Gene3D" id="3.40.50.1820">
    <property type="entry name" value="alpha/beta hydrolase"/>
    <property type="match status" value="1"/>
</dbReference>
<evidence type="ECO:0000259" key="2">
    <source>
        <dbReference type="Pfam" id="PF00561"/>
    </source>
</evidence>
<dbReference type="Pfam" id="PF00561">
    <property type="entry name" value="Abhydrolase_1"/>
    <property type="match status" value="1"/>
</dbReference>
<gene>
    <name evidence="3" type="ORF">DI579_06090</name>
</gene>
<comment type="caution">
    <text evidence="3">The sequence shown here is derived from an EMBL/GenBank/DDBJ whole genome shotgun (WGS) entry which is preliminary data.</text>
</comment>
<accession>A0A2W5I9P9</accession>
<dbReference type="SUPFAM" id="SSF53474">
    <property type="entry name" value="alpha/beta-Hydrolases"/>
    <property type="match status" value="1"/>
</dbReference>